<feature type="chain" id="PRO_5009524074" evidence="1">
    <location>
        <begin position="26"/>
        <end position="373"/>
    </location>
</feature>
<feature type="signal peptide" evidence="1">
    <location>
        <begin position="1"/>
        <end position="25"/>
    </location>
</feature>
<name>A0A1F6E1G9_9BACT</name>
<dbReference type="InterPro" id="IPR036908">
    <property type="entry name" value="RlpA-like_sf"/>
</dbReference>
<evidence type="ECO:0000256" key="1">
    <source>
        <dbReference type="SAM" id="SignalP"/>
    </source>
</evidence>
<reference evidence="2 3" key="1">
    <citation type="journal article" date="2016" name="Nat. Commun.">
        <title>Thousands of microbial genomes shed light on interconnected biogeochemical processes in an aquifer system.</title>
        <authorList>
            <person name="Anantharaman K."/>
            <person name="Brown C.T."/>
            <person name="Hug L.A."/>
            <person name="Sharon I."/>
            <person name="Castelle C.J."/>
            <person name="Probst A.J."/>
            <person name="Thomas B.C."/>
            <person name="Singh A."/>
            <person name="Wilkins M.J."/>
            <person name="Karaoz U."/>
            <person name="Brodie E.L."/>
            <person name="Williams K.H."/>
            <person name="Hubbard S.S."/>
            <person name="Banfield J.F."/>
        </authorList>
    </citation>
    <scope>NUCLEOTIDE SEQUENCE [LARGE SCALE GENOMIC DNA]</scope>
</reference>
<accession>A0A1F6E1G9</accession>
<dbReference type="AlphaFoldDB" id="A0A1F6E1G9"/>
<keyword evidence="1" id="KW-0732">Signal</keyword>
<protein>
    <submittedName>
        <fullName evidence="2">Uncharacterized protein</fullName>
    </submittedName>
</protein>
<evidence type="ECO:0000313" key="2">
    <source>
        <dbReference type="EMBL" id="OGG67400.1"/>
    </source>
</evidence>
<dbReference type="Gene3D" id="2.40.40.10">
    <property type="entry name" value="RlpA-like domain"/>
    <property type="match status" value="1"/>
</dbReference>
<dbReference type="STRING" id="1798500.A3C21_03545"/>
<sequence>MLKYTRQFAGTMLALVFLSFQFTTAAEPCVKTSFKGDASTYNPFLPGWRTGGGTLATGGWYNPNEYEAALQLAIAKQYRCGYGRGAICDAIVQAPNGRSMVVRINDNGPLVSGRVIDLNEKSMQYLSGGSMGRNSGVIKDVTVTLLCGIEGQSLGPLDPRDREAWASRTFDAPYANLPIYNQATPAGLLSGQNCIVSTEPLVVVPCSSIVRAQPATQVAPVSPAAPVSAAPASSAPVNQPLSQSIGASGLLAPLQSVSAETGKQAPSKTVSDLLNALSAPTSSLVKTPAIKVPALPVINANSVSGIRTSAVKLAPVPAEGAAPPETRSAETFAPSYTAPDLRESARESGSLFQQILKQMEAITLKLVDLVRRL</sequence>
<organism evidence="2 3">
    <name type="scientific">Candidatus Kaiserbacteria bacterium RIFCSPHIGHO2_02_FULL_59_21</name>
    <dbReference type="NCBI Taxonomy" id="1798500"/>
    <lineage>
        <taxon>Bacteria</taxon>
        <taxon>Candidatus Kaiseribacteriota</taxon>
    </lineage>
</organism>
<gene>
    <name evidence="2" type="ORF">A3C21_03545</name>
</gene>
<proteinExistence type="predicted"/>
<dbReference type="EMBL" id="MFLN01000010">
    <property type="protein sequence ID" value="OGG67400.1"/>
    <property type="molecule type" value="Genomic_DNA"/>
</dbReference>
<evidence type="ECO:0000313" key="3">
    <source>
        <dbReference type="Proteomes" id="UP000178572"/>
    </source>
</evidence>
<comment type="caution">
    <text evidence="2">The sequence shown here is derived from an EMBL/GenBank/DDBJ whole genome shotgun (WGS) entry which is preliminary data.</text>
</comment>
<dbReference type="Proteomes" id="UP000178572">
    <property type="component" value="Unassembled WGS sequence"/>
</dbReference>
<dbReference type="SUPFAM" id="SSF50685">
    <property type="entry name" value="Barwin-like endoglucanases"/>
    <property type="match status" value="1"/>
</dbReference>